<dbReference type="InterPro" id="IPR006310">
    <property type="entry name" value="DinG"/>
</dbReference>
<dbReference type="HAMAP" id="MF_02206">
    <property type="entry name" value="DinG_exonucl"/>
    <property type="match status" value="1"/>
</dbReference>
<dbReference type="InterPro" id="IPR011545">
    <property type="entry name" value="DEAD/DEAH_box_helicase_dom"/>
</dbReference>
<dbReference type="EMBL" id="LQWZ01000023">
    <property type="protein sequence ID" value="OAH55871.1"/>
    <property type="molecule type" value="Genomic_DNA"/>
</dbReference>
<dbReference type="PROSITE" id="PS51193">
    <property type="entry name" value="HELICASE_ATP_BIND_2"/>
    <property type="match status" value="1"/>
</dbReference>
<dbReference type="GO" id="GO:0016887">
    <property type="term" value="F:ATP hydrolysis activity"/>
    <property type="evidence" value="ECO:0007669"/>
    <property type="project" value="RHEA"/>
</dbReference>
<dbReference type="FunFam" id="3.30.420.10:FF:000045">
    <property type="entry name" value="3'-5' exonuclease DinG"/>
    <property type="match status" value="1"/>
</dbReference>
<dbReference type="InterPro" id="IPR006054">
    <property type="entry name" value="DnaQ"/>
</dbReference>
<evidence type="ECO:0000313" key="12">
    <source>
        <dbReference type="EMBL" id="OAH55871.1"/>
    </source>
</evidence>
<dbReference type="SMART" id="SM00491">
    <property type="entry name" value="HELICc2"/>
    <property type="match status" value="1"/>
</dbReference>
<proteinExistence type="inferred from homology"/>
<comment type="function">
    <text evidence="8 9">3'-5' exonuclease.</text>
</comment>
<accession>A0A177KTF4</accession>
<dbReference type="InterPro" id="IPR036397">
    <property type="entry name" value="RNaseH_sf"/>
</dbReference>
<sequence length="934" mass="105885">MINDLRFVVADFETTGHSYASGGRIMQAAFVAIEKGVITEQYDTYLNPNAPIPPFIQELTGIDEETVKDAPPFSAKASLFNEWMDESVFVAHNVTFDLTFLNSEFAAAGYPSFEGLVIDTVELSKIVLPTSDSYKLGDLSEQFQLNHGQPHRADSDAYATAQLFLQLMERLEQLPLVTIEQLAKLAVGLKSDIHVLLTRIAVQKKKRIETLPAEWTVYRGLALRKKERPVKRKADKSISFPEEVEARWALLAGVPGMERRPGQMEMMKAVQKSLESSVHTVIEAGTGTGKSLAYLLPSVYKSRQSGKPVIISTYTVLLQHQLLERELKKMQTMLPFDVKAAVLKGKRHYLDLSRFVRALRERETNYDRTIAKMQILVWLLETMTGDGDELNLSSGGLLLWGEVCQADDYMNKAKQAWRAHDFFWYAKEVATNADIIVTNHSFLIADMKAEHPLLPNNGHVIVDEAHQFEKAARERLGKELSLSQLKFLLGKMGTPDEKRLLYQIMRIEKKHLSVPSSVELTKRMSSVLVEAEEWFALIGAFFGQKTKWMAQSKRQLAIDEEKRETAEWQQIEWGAERIYKDLSLFTEELSKKIAPIEQIRGQMPARDELFVDDTVTLIERCRQWNECLFELVFRPDDREVVWMEGDVRSLLNTLTMRTQPVHAGVLISNYLLERKHVVFTSATLTVEDSFQFFAHEIGLSAFSYDEYVFKSPFNYAEHCRIVIPNDVPEVKDVDSLAYAAAVANYIIAAAEAAGGRMLVLFTSFDILKKTYDYIRETELLADYAIIAQSITNGSVTRLTKNFRQYDKSILLGTGAFWEGIDIPGEDLSVLFIVRLPFAPPDDPFVAAKSKQLKEEGKNPFSAYSLPQAVIRFRQGFGRLIRTQSDRGIAVVFDRRIVSSRYGKSFLQSIPGVAAVEEDIAGTMELIEKWLPNEK</sequence>
<name>A0A177KTF4_9BACI</name>
<dbReference type="GO" id="GO:0006260">
    <property type="term" value="P:DNA replication"/>
    <property type="evidence" value="ECO:0007669"/>
    <property type="project" value="InterPro"/>
</dbReference>
<dbReference type="Pfam" id="PF13307">
    <property type="entry name" value="Helicase_C_2"/>
    <property type="match status" value="1"/>
</dbReference>
<dbReference type="InterPro" id="IPR027417">
    <property type="entry name" value="P-loop_NTPase"/>
</dbReference>
<feature type="short sequence motif" description="DEAH box" evidence="8">
    <location>
        <begin position="463"/>
        <end position="466"/>
    </location>
</feature>
<dbReference type="PANTHER" id="PTHR11472">
    <property type="entry name" value="DNA REPAIR DEAD HELICASE RAD3/XP-D SUBFAMILY MEMBER"/>
    <property type="match status" value="1"/>
</dbReference>
<dbReference type="OrthoDB" id="9803913at2"/>
<keyword evidence="5 8" id="KW-0269">Exonuclease</keyword>
<dbReference type="SUPFAM" id="SSF53098">
    <property type="entry name" value="Ribonuclease H-like"/>
    <property type="match status" value="1"/>
</dbReference>
<gene>
    <name evidence="8 9" type="primary">dinG</name>
    <name evidence="12" type="ORF">AWH48_04130</name>
</gene>
<dbReference type="SMART" id="SM00487">
    <property type="entry name" value="DEXDc"/>
    <property type="match status" value="1"/>
</dbReference>
<evidence type="ECO:0000313" key="13">
    <source>
        <dbReference type="Proteomes" id="UP000077271"/>
    </source>
</evidence>
<feature type="domain" description="Helicase ATP-binding" evidence="10">
    <location>
        <begin position="271"/>
        <end position="513"/>
    </location>
</feature>
<dbReference type="Gene3D" id="3.30.420.10">
    <property type="entry name" value="Ribonuclease H-like superfamily/Ribonuclease H"/>
    <property type="match status" value="1"/>
</dbReference>
<evidence type="ECO:0000256" key="9">
    <source>
        <dbReference type="RuleBase" id="RU364106"/>
    </source>
</evidence>
<dbReference type="InterPro" id="IPR014001">
    <property type="entry name" value="Helicase_ATP-bd"/>
</dbReference>
<evidence type="ECO:0000256" key="1">
    <source>
        <dbReference type="ARBA" id="ARBA00001966"/>
    </source>
</evidence>
<evidence type="ECO:0000256" key="6">
    <source>
        <dbReference type="ARBA" id="ARBA00022840"/>
    </source>
</evidence>
<keyword evidence="2 8" id="KW-0540">Nuclease</keyword>
<dbReference type="NCBIfam" id="NF005981">
    <property type="entry name" value="PRK08074.1"/>
    <property type="match status" value="1"/>
</dbReference>
<dbReference type="InterPro" id="IPR013520">
    <property type="entry name" value="Ribonucl_H"/>
</dbReference>
<evidence type="ECO:0000256" key="5">
    <source>
        <dbReference type="ARBA" id="ARBA00022839"/>
    </source>
</evidence>
<comment type="catalytic activity">
    <reaction evidence="7">
        <text>ATP + H2O = ADP + phosphate + H(+)</text>
        <dbReference type="Rhea" id="RHEA:13065"/>
        <dbReference type="ChEBI" id="CHEBI:15377"/>
        <dbReference type="ChEBI" id="CHEBI:15378"/>
        <dbReference type="ChEBI" id="CHEBI:30616"/>
        <dbReference type="ChEBI" id="CHEBI:43474"/>
        <dbReference type="ChEBI" id="CHEBI:456216"/>
        <dbReference type="EC" id="5.6.2.3"/>
    </reaction>
</comment>
<dbReference type="Pfam" id="PF00270">
    <property type="entry name" value="DEAD"/>
    <property type="match status" value="1"/>
</dbReference>
<keyword evidence="6 8" id="KW-0067">ATP-binding</keyword>
<dbReference type="NCBIfam" id="TIGR01407">
    <property type="entry name" value="dinG_rel"/>
    <property type="match status" value="1"/>
</dbReference>
<dbReference type="PROSITE" id="PS51192">
    <property type="entry name" value="HELICASE_ATP_BIND_1"/>
    <property type="match status" value="1"/>
</dbReference>
<dbReference type="InterPro" id="IPR014013">
    <property type="entry name" value="Helic_SF1/SF2_ATP-bd_DinG/Rad3"/>
</dbReference>
<dbReference type="CDD" id="cd06127">
    <property type="entry name" value="DEDDh"/>
    <property type="match status" value="1"/>
</dbReference>
<dbReference type="GO" id="GO:0043139">
    <property type="term" value="F:5'-3' DNA helicase activity"/>
    <property type="evidence" value="ECO:0007669"/>
    <property type="project" value="UniProtKB-EC"/>
</dbReference>
<evidence type="ECO:0000259" key="10">
    <source>
        <dbReference type="PROSITE" id="PS51192"/>
    </source>
</evidence>
<dbReference type="InterPro" id="IPR006555">
    <property type="entry name" value="ATP-dep_Helicase_C"/>
</dbReference>
<evidence type="ECO:0000256" key="8">
    <source>
        <dbReference type="HAMAP-Rule" id="MF_02206"/>
    </source>
</evidence>
<dbReference type="InterPro" id="IPR045028">
    <property type="entry name" value="DinG/Rad3-like"/>
</dbReference>
<evidence type="ECO:0000259" key="11">
    <source>
        <dbReference type="PROSITE" id="PS51193"/>
    </source>
</evidence>
<dbReference type="InterPro" id="IPR012337">
    <property type="entry name" value="RNaseH-like_sf"/>
</dbReference>
<evidence type="ECO:0000256" key="2">
    <source>
        <dbReference type="ARBA" id="ARBA00022722"/>
    </source>
</evidence>
<dbReference type="SMART" id="SM00479">
    <property type="entry name" value="EXOIII"/>
    <property type="match status" value="1"/>
</dbReference>
<dbReference type="GO" id="GO:0005524">
    <property type="term" value="F:ATP binding"/>
    <property type="evidence" value="ECO:0007669"/>
    <property type="project" value="UniProtKB-UniRule"/>
</dbReference>
<dbReference type="SUPFAM" id="SSF52540">
    <property type="entry name" value="P-loop containing nucleoside triphosphate hydrolases"/>
    <property type="match status" value="1"/>
</dbReference>
<dbReference type="Pfam" id="PF00929">
    <property type="entry name" value="RNase_T"/>
    <property type="match status" value="1"/>
</dbReference>
<dbReference type="GO" id="GO:0003677">
    <property type="term" value="F:DNA binding"/>
    <property type="evidence" value="ECO:0007669"/>
    <property type="project" value="InterPro"/>
</dbReference>
<dbReference type="NCBIfam" id="TIGR00573">
    <property type="entry name" value="dnaq"/>
    <property type="match status" value="1"/>
</dbReference>
<evidence type="ECO:0000256" key="7">
    <source>
        <dbReference type="ARBA" id="ARBA00048954"/>
    </source>
</evidence>
<dbReference type="GO" id="GO:0003887">
    <property type="term" value="F:DNA-directed DNA polymerase activity"/>
    <property type="evidence" value="ECO:0007669"/>
    <property type="project" value="InterPro"/>
</dbReference>
<keyword evidence="3 8" id="KW-0547">Nucleotide-binding</keyword>
<dbReference type="Proteomes" id="UP000077271">
    <property type="component" value="Unassembled WGS sequence"/>
</dbReference>
<reference evidence="12 13" key="1">
    <citation type="submission" date="2016-01" db="EMBL/GenBank/DDBJ databases">
        <title>Investigation of taxonomic status of Bacillus aminovorans.</title>
        <authorList>
            <person name="Verma A."/>
            <person name="Pal Y."/>
            <person name="Krishnamurthi S."/>
        </authorList>
    </citation>
    <scope>NUCLEOTIDE SEQUENCE [LARGE SCALE GENOMIC DNA]</scope>
    <source>
        <strain evidence="12 13">DSM 4337</strain>
    </source>
</reference>
<dbReference type="RefSeq" id="WP_018393763.1">
    <property type="nucleotide sequence ID" value="NZ_LQWZ01000023.1"/>
</dbReference>
<dbReference type="GO" id="GO:0008408">
    <property type="term" value="F:3'-5' exonuclease activity"/>
    <property type="evidence" value="ECO:0007669"/>
    <property type="project" value="UniProtKB-UniRule"/>
</dbReference>
<comment type="similarity">
    <text evidence="8 9">Belongs to the helicase family. DinG subfamily. Type 2 sub-subfamily.</text>
</comment>
<dbReference type="AlphaFoldDB" id="A0A177KTF4"/>
<organism evidence="12 13">
    <name type="scientific">Domibacillus aminovorans</name>
    <dbReference type="NCBI Taxonomy" id="29332"/>
    <lineage>
        <taxon>Bacteria</taxon>
        <taxon>Bacillati</taxon>
        <taxon>Bacillota</taxon>
        <taxon>Bacilli</taxon>
        <taxon>Bacillales</taxon>
        <taxon>Bacillaceae</taxon>
        <taxon>Domibacillus</taxon>
    </lineage>
</organism>
<dbReference type="Gene3D" id="3.40.50.300">
    <property type="entry name" value="P-loop containing nucleotide triphosphate hydrolases"/>
    <property type="match status" value="2"/>
</dbReference>
<feature type="binding site" evidence="8">
    <location>
        <begin position="284"/>
        <end position="291"/>
    </location>
    <ligand>
        <name>ATP</name>
        <dbReference type="ChEBI" id="CHEBI:30616"/>
    </ligand>
</feature>
<feature type="domain" description="Helicase ATP-binding" evidence="11">
    <location>
        <begin position="249"/>
        <end position="511"/>
    </location>
</feature>
<evidence type="ECO:0000256" key="4">
    <source>
        <dbReference type="ARBA" id="ARBA00022801"/>
    </source>
</evidence>
<evidence type="ECO:0000256" key="3">
    <source>
        <dbReference type="ARBA" id="ARBA00022741"/>
    </source>
</evidence>
<dbReference type="PANTHER" id="PTHR11472:SF34">
    <property type="entry name" value="REGULATOR OF TELOMERE ELONGATION HELICASE 1"/>
    <property type="match status" value="1"/>
</dbReference>
<comment type="caution">
    <text evidence="12">The sequence shown here is derived from an EMBL/GenBank/DDBJ whole genome shotgun (WGS) entry which is preliminary data.</text>
</comment>
<protein>
    <recommendedName>
        <fullName evidence="8 9">3'-5' exonuclease DinG</fullName>
        <ecNumber evidence="8 9">3.1.-.-</ecNumber>
    </recommendedName>
</protein>
<keyword evidence="4 8" id="KW-0378">Hydrolase</keyword>
<dbReference type="EC" id="3.1.-.-" evidence="8 9"/>
<comment type="cofactor">
    <cofactor evidence="1">
        <name>[4Fe-4S] cluster</name>
        <dbReference type="ChEBI" id="CHEBI:49883"/>
    </cofactor>
</comment>